<name>A0A1X0NY35_9TRYP</name>
<evidence type="ECO:0000256" key="1">
    <source>
        <dbReference type="SAM" id="MobiDB-lite"/>
    </source>
</evidence>
<feature type="region of interest" description="Disordered" evidence="1">
    <location>
        <begin position="178"/>
        <end position="207"/>
    </location>
</feature>
<reference evidence="2 3" key="1">
    <citation type="submission" date="2017-03" db="EMBL/GenBank/DDBJ databases">
        <title>An alternative strategy for trypanosome survival in the mammalian bloodstream revealed through genome and transcriptome analysis of the ubiquitous bovine parasite Trypanosoma (Megatrypanum) theileri.</title>
        <authorList>
            <person name="Kelly S."/>
            <person name="Ivens A."/>
            <person name="Mott A."/>
            <person name="O'Neill E."/>
            <person name="Emms D."/>
            <person name="Macleod O."/>
            <person name="Voorheis P."/>
            <person name="Matthews J."/>
            <person name="Matthews K."/>
            <person name="Carrington M."/>
        </authorList>
    </citation>
    <scope>NUCLEOTIDE SEQUENCE [LARGE SCALE GENOMIC DNA]</scope>
    <source>
        <strain evidence="2">Edinburgh</strain>
    </source>
</reference>
<feature type="region of interest" description="Disordered" evidence="1">
    <location>
        <begin position="21"/>
        <end position="43"/>
    </location>
</feature>
<dbReference type="RefSeq" id="XP_028883205.1">
    <property type="nucleotide sequence ID" value="XM_029025359.1"/>
</dbReference>
<dbReference type="GeneID" id="39985139"/>
<accession>A0A1X0NY35</accession>
<evidence type="ECO:0000313" key="3">
    <source>
        <dbReference type="Proteomes" id="UP000192257"/>
    </source>
</evidence>
<organism evidence="2 3">
    <name type="scientific">Trypanosoma theileri</name>
    <dbReference type="NCBI Taxonomy" id="67003"/>
    <lineage>
        <taxon>Eukaryota</taxon>
        <taxon>Discoba</taxon>
        <taxon>Euglenozoa</taxon>
        <taxon>Kinetoplastea</taxon>
        <taxon>Metakinetoplastina</taxon>
        <taxon>Trypanosomatida</taxon>
        <taxon>Trypanosomatidae</taxon>
        <taxon>Trypanosoma</taxon>
    </lineage>
</organism>
<evidence type="ECO:0000313" key="2">
    <source>
        <dbReference type="EMBL" id="ORC89139.1"/>
    </source>
</evidence>
<dbReference type="AlphaFoldDB" id="A0A1X0NY35"/>
<dbReference type="EMBL" id="NBCO01000013">
    <property type="protein sequence ID" value="ORC89139.1"/>
    <property type="molecule type" value="Genomic_DNA"/>
</dbReference>
<dbReference type="VEuPathDB" id="TriTrypDB:TM35_000131430"/>
<keyword evidence="3" id="KW-1185">Reference proteome</keyword>
<gene>
    <name evidence="2" type="ORF">TM35_000131430</name>
</gene>
<sequence length="701" mass="79580">MRRFTVKVIPPLHCLSSVNMRRGTSTTTNTNSTNTTNTNSTMDNTSRELQISSTDELCSPFLSSLLDPPETVVLEDAARTYTTMNVVDPPVRYNPNTPNVDASSLSSSSLPSTMVVEKDKYTEYDSEEEEGKITLAHRNGKLWSTFTSSNGKNEPPAWFHKLCEDLYYRRNSEDEMDTTASISDIEPQQHVKDMNTTTSNSENEDDGSVDPYLWLPFNLLDVAEYKVGPYIFPKTATFSHEQRTLLCNGDTRKEYVHFCNTYAFPDRLQIPTSVGTQPAKLYIDPLQTSPVVYIQLSDDFPPAMWLPVKGTAAAVRRVLAEFASMAALHRDWHHEGFEERFAAAARVLELQRMPSKDSDILRFMAYEARNTQFVFAPIREFPNQQEFFLGEHDDPERLIEHMDLCPFLFAIPHMRTVVDLHAEHMTPTIEGPGVATSLYRCIFSKALLFIQVQLSAEVKLPPQDPEAFRFMWKDSQVIPKMHIPVFVRVIWPDNERMCGGGQIIRRLNRYFKTEFASDIPIDAAMALLYVMQWAKELPNFLGVRGMRDRLAALEAASECADPPQLYPGTREIPNPEYTIAERLGMHIQYLAQLGDPEVSLTIQRLLPEASAPVRMGCAKAALIAGDRELFRHIVSSEPPGRMQTYMTKLVRKRKSRDLLDGEPRLLEEQYEFAAPLWTKRGTRIDKNTLEGAVDAQGRLNG</sequence>
<feature type="compositionally biased region" description="Low complexity" evidence="1">
    <location>
        <begin position="24"/>
        <end position="43"/>
    </location>
</feature>
<comment type="caution">
    <text evidence="2">The sequence shown here is derived from an EMBL/GenBank/DDBJ whole genome shotgun (WGS) entry which is preliminary data.</text>
</comment>
<proteinExistence type="predicted"/>
<dbReference type="Proteomes" id="UP000192257">
    <property type="component" value="Unassembled WGS sequence"/>
</dbReference>
<protein>
    <submittedName>
        <fullName evidence="2">Uncharacterized protein</fullName>
    </submittedName>
</protein>
<dbReference type="STRING" id="67003.A0A1X0NY35"/>
<dbReference type="OrthoDB" id="270378at2759"/>